<feature type="signal peptide" evidence="1">
    <location>
        <begin position="1"/>
        <end position="21"/>
    </location>
</feature>
<evidence type="ECO:0000313" key="2">
    <source>
        <dbReference type="EMBL" id="MBZ9778666.1"/>
    </source>
</evidence>
<keyword evidence="1" id="KW-0732">Signal</keyword>
<dbReference type="Proteomes" id="UP001199314">
    <property type="component" value="Unassembled WGS sequence"/>
</dbReference>
<name>A0ABS7XKR5_9FLAO</name>
<dbReference type="RefSeq" id="WP_224461020.1">
    <property type="nucleotide sequence ID" value="NZ_JAIQZE010000006.1"/>
</dbReference>
<keyword evidence="3" id="KW-1185">Reference proteome</keyword>
<reference evidence="3" key="1">
    <citation type="submission" date="2023-07" db="EMBL/GenBank/DDBJ databases">
        <title>Novel species isolated from saline lakes on Tibetan Plateau.</title>
        <authorList>
            <person name="Lu H."/>
        </authorList>
    </citation>
    <scope>NUCLEOTIDE SEQUENCE [LARGE SCALE GENOMIC DNA]</scope>
    <source>
        <strain evidence="3">CAK8W</strain>
    </source>
</reference>
<organism evidence="2 3">
    <name type="scientific">Psychroflexus longus</name>
    <dbReference type="NCBI Taxonomy" id="2873596"/>
    <lineage>
        <taxon>Bacteria</taxon>
        <taxon>Pseudomonadati</taxon>
        <taxon>Bacteroidota</taxon>
        <taxon>Flavobacteriia</taxon>
        <taxon>Flavobacteriales</taxon>
        <taxon>Flavobacteriaceae</taxon>
        <taxon>Psychroflexus</taxon>
    </lineage>
</organism>
<dbReference type="EMBL" id="JAIQZE010000006">
    <property type="protein sequence ID" value="MBZ9778666.1"/>
    <property type="molecule type" value="Genomic_DNA"/>
</dbReference>
<evidence type="ECO:0000256" key="1">
    <source>
        <dbReference type="SAM" id="SignalP"/>
    </source>
</evidence>
<feature type="chain" id="PRO_5045640189" evidence="1">
    <location>
        <begin position="22"/>
        <end position="185"/>
    </location>
</feature>
<evidence type="ECO:0000313" key="3">
    <source>
        <dbReference type="Proteomes" id="UP001199314"/>
    </source>
</evidence>
<dbReference type="PROSITE" id="PS51257">
    <property type="entry name" value="PROKAR_LIPOPROTEIN"/>
    <property type="match status" value="1"/>
</dbReference>
<sequence length="185" mass="19930">MKTIKLLSLSVIATLLFSACSSDDDAPEVINEEEEITTLNVFLTPVGGGDTVTFTFRDLDGTNPENTGGTLQAGTTYVGETQFLNEREDEDVTEEVLEEGEEHQVFFTASNSLNVTTSYDDTDVNGNPIGIEFTLVAGEASQGNFRVTLIHEGDKFAEGASEGIYNPNLVGGETDIEVTFNVTVE</sequence>
<comment type="caution">
    <text evidence="2">The sequence shown here is derived from an EMBL/GenBank/DDBJ whole genome shotgun (WGS) entry which is preliminary data.</text>
</comment>
<protein>
    <submittedName>
        <fullName evidence="2">Type 1 periplasmic binding fold superfamily protein</fullName>
    </submittedName>
</protein>
<gene>
    <name evidence="2" type="ORF">LB452_07000</name>
</gene>
<proteinExistence type="predicted"/>
<accession>A0ABS7XKR5</accession>